<dbReference type="InterPro" id="IPR045886">
    <property type="entry name" value="ThiF/MoeB/HesA"/>
</dbReference>
<dbReference type="PANTHER" id="PTHR43267">
    <property type="entry name" value="TRNA THREONYLCARBAMOYLADENOSINE DEHYDRATASE"/>
    <property type="match status" value="1"/>
</dbReference>
<dbReference type="InterPro" id="IPR012729">
    <property type="entry name" value="ThiF_fam2"/>
</dbReference>
<organism evidence="2 3">
    <name type="scientific">Peptoniphilus olsenii</name>
    <dbReference type="NCBI Taxonomy" id="411570"/>
    <lineage>
        <taxon>Bacteria</taxon>
        <taxon>Bacillati</taxon>
        <taxon>Bacillota</taxon>
        <taxon>Tissierellia</taxon>
        <taxon>Tissierellales</taxon>
        <taxon>Peptoniphilaceae</taxon>
        <taxon>Peptoniphilus</taxon>
    </lineage>
</organism>
<dbReference type="InterPro" id="IPR000594">
    <property type="entry name" value="ThiF_NAD_FAD-bd"/>
</dbReference>
<protein>
    <submittedName>
        <fullName evidence="2">Sulfur carrier protein ThiS adenylyltransferase</fullName>
        <ecNumber evidence="2">2.7.7.73</ecNumber>
    </submittedName>
</protein>
<dbReference type="EC" id="2.7.7.73" evidence="2"/>
<feature type="domain" description="THIF-type NAD/FAD binding fold" evidence="1">
    <location>
        <begin position="16"/>
        <end position="197"/>
    </location>
</feature>
<dbReference type="Gene3D" id="3.40.50.720">
    <property type="entry name" value="NAD(P)-binding Rossmann-like Domain"/>
    <property type="match status" value="1"/>
</dbReference>
<dbReference type="NCBIfam" id="NF006395">
    <property type="entry name" value="PRK08644.1"/>
    <property type="match status" value="1"/>
</dbReference>
<dbReference type="EMBL" id="JBEPMA010000019">
    <property type="protein sequence ID" value="MET3618278.1"/>
    <property type="molecule type" value="Genomic_DNA"/>
</dbReference>
<dbReference type="InterPro" id="IPR035985">
    <property type="entry name" value="Ubiquitin-activating_enz"/>
</dbReference>
<dbReference type="GO" id="GO:0016779">
    <property type="term" value="F:nucleotidyltransferase activity"/>
    <property type="evidence" value="ECO:0007669"/>
    <property type="project" value="UniProtKB-KW"/>
</dbReference>
<evidence type="ECO:0000259" key="1">
    <source>
        <dbReference type="Pfam" id="PF00899"/>
    </source>
</evidence>
<comment type="caution">
    <text evidence="2">The sequence shown here is derived from an EMBL/GenBank/DDBJ whole genome shotgun (WGS) entry which is preliminary data.</text>
</comment>
<dbReference type="Proteomes" id="UP001549162">
    <property type="component" value="Unassembled WGS sequence"/>
</dbReference>
<dbReference type="NCBIfam" id="TIGR02354">
    <property type="entry name" value="thiF_fam2"/>
    <property type="match status" value="1"/>
</dbReference>
<accession>A0ABV2JBY5</accession>
<name>A0ABV2JBY5_9FIRM</name>
<evidence type="ECO:0000313" key="3">
    <source>
        <dbReference type="Proteomes" id="UP001549162"/>
    </source>
</evidence>
<dbReference type="Pfam" id="PF00899">
    <property type="entry name" value="ThiF"/>
    <property type="match status" value="1"/>
</dbReference>
<dbReference type="RefSeq" id="WP_354369423.1">
    <property type="nucleotide sequence ID" value="NZ_JBEPMA010000019.1"/>
</dbReference>
<reference evidence="2 3" key="1">
    <citation type="submission" date="2024-06" db="EMBL/GenBank/DDBJ databases">
        <title>Genomic Encyclopedia of Type Strains, Phase IV (KMG-IV): sequencing the most valuable type-strain genomes for metagenomic binning, comparative biology and taxonomic classification.</title>
        <authorList>
            <person name="Goeker M."/>
        </authorList>
    </citation>
    <scope>NUCLEOTIDE SEQUENCE [LARGE SCALE GENOMIC DNA]</scope>
    <source>
        <strain evidence="2 3">DSM 21460</strain>
    </source>
</reference>
<dbReference type="SUPFAM" id="SSF69572">
    <property type="entry name" value="Activating enzymes of the ubiquitin-like proteins"/>
    <property type="match status" value="1"/>
</dbReference>
<dbReference type="PANTHER" id="PTHR43267:SF3">
    <property type="entry name" value="THIF PROTEIN"/>
    <property type="match status" value="1"/>
</dbReference>
<gene>
    <name evidence="2" type="ORF">ABID14_001916</name>
</gene>
<proteinExistence type="predicted"/>
<keyword evidence="3" id="KW-1185">Reference proteome</keyword>
<sequence length="204" mass="23061">MIIRDKVLSRQCDYINKKLSNSKITIFGCGGLGSNIAFMLARAGVSQINIFDYDKVDYSNLNRQNYEIKDLGHFKVVACKKHILDAIPYIKINAFKIKLNENNLDKYIELSDVFIEAFDDKLSKTMLFDYFLKRQDKKLICASGVAGLNYDGIKSKDFSNIKVVGDFCSEEDLGLYSPKVNLIASIQAIEAIKLLIKGEKHGQI</sequence>
<evidence type="ECO:0000313" key="2">
    <source>
        <dbReference type="EMBL" id="MET3618278.1"/>
    </source>
</evidence>
<keyword evidence="2" id="KW-0548">Nucleotidyltransferase</keyword>
<keyword evidence="2" id="KW-0808">Transferase</keyword>